<gene>
    <name evidence="1" type="ORF">QVD17_30649</name>
</gene>
<comment type="caution">
    <text evidence="1">The sequence shown here is derived from an EMBL/GenBank/DDBJ whole genome shotgun (WGS) entry which is preliminary data.</text>
</comment>
<sequence>MALIPICNIPARRTMILSALAAGTPSGAAPHGFKTRHGRGGYHTLIKQCLVLLPIDVGSYNWSCHMQQPLTSHTVATERGFPSSLFFQEVAEVQRASPNLLKQPKGLAQSEGRRK</sequence>
<evidence type="ECO:0000313" key="1">
    <source>
        <dbReference type="EMBL" id="KAK1414887.1"/>
    </source>
</evidence>
<protein>
    <submittedName>
        <fullName evidence="1">Uncharacterized protein</fullName>
    </submittedName>
</protein>
<dbReference type="AlphaFoldDB" id="A0AAD8NN63"/>
<accession>A0AAD8NN63</accession>
<proteinExistence type="predicted"/>
<reference evidence="1" key="1">
    <citation type="journal article" date="2023" name="bioRxiv">
        <title>Improved chromosome-level genome assembly for marigold (Tagetes erecta).</title>
        <authorList>
            <person name="Jiang F."/>
            <person name="Yuan L."/>
            <person name="Wang S."/>
            <person name="Wang H."/>
            <person name="Xu D."/>
            <person name="Wang A."/>
            <person name="Fan W."/>
        </authorList>
    </citation>
    <scope>NUCLEOTIDE SEQUENCE</scope>
    <source>
        <strain evidence="1">WSJ</strain>
        <tissue evidence="1">Leaf</tissue>
    </source>
</reference>
<dbReference type="EMBL" id="JAUHHV010000008">
    <property type="protein sequence ID" value="KAK1414887.1"/>
    <property type="molecule type" value="Genomic_DNA"/>
</dbReference>
<dbReference type="Proteomes" id="UP001229421">
    <property type="component" value="Unassembled WGS sequence"/>
</dbReference>
<name>A0AAD8NN63_TARER</name>
<keyword evidence="2" id="KW-1185">Reference proteome</keyword>
<organism evidence="1 2">
    <name type="scientific">Tagetes erecta</name>
    <name type="common">African marigold</name>
    <dbReference type="NCBI Taxonomy" id="13708"/>
    <lineage>
        <taxon>Eukaryota</taxon>
        <taxon>Viridiplantae</taxon>
        <taxon>Streptophyta</taxon>
        <taxon>Embryophyta</taxon>
        <taxon>Tracheophyta</taxon>
        <taxon>Spermatophyta</taxon>
        <taxon>Magnoliopsida</taxon>
        <taxon>eudicotyledons</taxon>
        <taxon>Gunneridae</taxon>
        <taxon>Pentapetalae</taxon>
        <taxon>asterids</taxon>
        <taxon>campanulids</taxon>
        <taxon>Asterales</taxon>
        <taxon>Asteraceae</taxon>
        <taxon>Asteroideae</taxon>
        <taxon>Heliantheae alliance</taxon>
        <taxon>Tageteae</taxon>
        <taxon>Tagetes</taxon>
    </lineage>
</organism>
<evidence type="ECO:0000313" key="2">
    <source>
        <dbReference type="Proteomes" id="UP001229421"/>
    </source>
</evidence>